<keyword evidence="3" id="KW-0804">Transcription</keyword>
<evidence type="ECO:0000256" key="4">
    <source>
        <dbReference type="SAM" id="MobiDB-lite"/>
    </source>
</evidence>
<keyword evidence="2" id="KW-0238">DNA-binding</keyword>
<reference evidence="6 7" key="1">
    <citation type="submission" date="2014-03" db="EMBL/GenBank/DDBJ databases">
        <title>Genomics of Bifidobacteria.</title>
        <authorList>
            <person name="Ventura M."/>
            <person name="Milani C."/>
            <person name="Lugli G.A."/>
        </authorList>
    </citation>
    <scope>NUCLEOTIDE SEQUENCE [LARGE SCALE GENOMIC DNA]</scope>
    <source>
        <strain evidence="6 7">DSM 23967</strain>
    </source>
</reference>
<comment type="caution">
    <text evidence="6">The sequence shown here is derived from an EMBL/GenBank/DDBJ whole genome shotgun (WGS) entry which is preliminary data.</text>
</comment>
<dbReference type="InterPro" id="IPR036388">
    <property type="entry name" value="WH-like_DNA-bd_sf"/>
</dbReference>
<proteinExistence type="predicted"/>
<dbReference type="InterPro" id="IPR000524">
    <property type="entry name" value="Tscrpt_reg_HTH_GntR"/>
</dbReference>
<name>A0A087DBE3_9BIFI</name>
<gene>
    <name evidence="6" type="ORF">BISA_0538</name>
</gene>
<dbReference type="Proteomes" id="UP000029066">
    <property type="component" value="Unassembled WGS sequence"/>
</dbReference>
<dbReference type="SMART" id="SM00345">
    <property type="entry name" value="HTH_GNTR"/>
    <property type="match status" value="1"/>
</dbReference>
<dbReference type="InterPro" id="IPR036390">
    <property type="entry name" value="WH_DNA-bd_sf"/>
</dbReference>
<dbReference type="GO" id="GO:0003700">
    <property type="term" value="F:DNA-binding transcription factor activity"/>
    <property type="evidence" value="ECO:0007669"/>
    <property type="project" value="InterPro"/>
</dbReference>
<sequence>MSNPSGPAALETPNQTGESAQPQNGEAPEEYTYTQQELALLARLSLQGGTSAISQRSRCDETMDAIKSYILHEHLQPGDVLPTEAQLCDTIGASRSSVREAVRKLEALNIVKVEHGKGTFVGSLSLDPMVETLAFRSMVSVGKNFADLQDVVQLRRFLDLGCADEVVASLANTEQPHLMELADSMTATAKGGKTFLALDIDFHMGILDSLDNTIVKQMVRSLWLVHMAVLPQLGLPVSSELDRTASAHRRMLDAALAGDVEAYRRAVIDHYEPIESILKQRILDGNE</sequence>
<dbReference type="PROSITE" id="PS50949">
    <property type="entry name" value="HTH_GNTR"/>
    <property type="match status" value="1"/>
</dbReference>
<protein>
    <submittedName>
        <fullName evidence="6">Transcriptional regulator, GntR family</fullName>
    </submittedName>
</protein>
<dbReference type="RefSeq" id="WP_081890032.1">
    <property type="nucleotide sequence ID" value="NZ_JDUT01000001.1"/>
</dbReference>
<dbReference type="PRINTS" id="PR00035">
    <property type="entry name" value="HTHGNTR"/>
</dbReference>
<feature type="compositionally biased region" description="Polar residues" evidence="4">
    <location>
        <begin position="12"/>
        <end position="24"/>
    </location>
</feature>
<evidence type="ECO:0000256" key="3">
    <source>
        <dbReference type="ARBA" id="ARBA00023163"/>
    </source>
</evidence>
<dbReference type="InterPro" id="IPR008920">
    <property type="entry name" value="TF_FadR/GntR_C"/>
</dbReference>
<dbReference type="SUPFAM" id="SSF48008">
    <property type="entry name" value="GntR ligand-binding domain-like"/>
    <property type="match status" value="1"/>
</dbReference>
<dbReference type="SMART" id="SM00895">
    <property type="entry name" value="FCD"/>
    <property type="match status" value="1"/>
</dbReference>
<evidence type="ECO:0000256" key="1">
    <source>
        <dbReference type="ARBA" id="ARBA00023015"/>
    </source>
</evidence>
<organism evidence="6 7">
    <name type="scientific">Bifidobacterium saguini DSM 23967</name>
    <dbReference type="NCBI Taxonomy" id="1437607"/>
    <lineage>
        <taxon>Bacteria</taxon>
        <taxon>Bacillati</taxon>
        <taxon>Actinomycetota</taxon>
        <taxon>Actinomycetes</taxon>
        <taxon>Bifidobacteriales</taxon>
        <taxon>Bifidobacteriaceae</taxon>
        <taxon>Bifidobacterium</taxon>
    </lineage>
</organism>
<dbReference type="AlphaFoldDB" id="A0A087DBE3"/>
<evidence type="ECO:0000259" key="5">
    <source>
        <dbReference type="PROSITE" id="PS50949"/>
    </source>
</evidence>
<dbReference type="InterPro" id="IPR011711">
    <property type="entry name" value="GntR_C"/>
</dbReference>
<dbReference type="PANTHER" id="PTHR43537">
    <property type="entry name" value="TRANSCRIPTIONAL REGULATOR, GNTR FAMILY"/>
    <property type="match status" value="1"/>
</dbReference>
<evidence type="ECO:0000313" key="7">
    <source>
        <dbReference type="Proteomes" id="UP000029066"/>
    </source>
</evidence>
<dbReference type="Pfam" id="PF00392">
    <property type="entry name" value="GntR"/>
    <property type="match status" value="1"/>
</dbReference>
<dbReference type="PANTHER" id="PTHR43537:SF5">
    <property type="entry name" value="UXU OPERON TRANSCRIPTIONAL REGULATOR"/>
    <property type="match status" value="1"/>
</dbReference>
<dbReference type="Gene3D" id="1.10.10.10">
    <property type="entry name" value="Winged helix-like DNA-binding domain superfamily/Winged helix DNA-binding domain"/>
    <property type="match status" value="1"/>
</dbReference>
<dbReference type="CDD" id="cd07377">
    <property type="entry name" value="WHTH_GntR"/>
    <property type="match status" value="1"/>
</dbReference>
<keyword evidence="1" id="KW-0805">Transcription regulation</keyword>
<feature type="region of interest" description="Disordered" evidence="4">
    <location>
        <begin position="1"/>
        <end position="31"/>
    </location>
</feature>
<dbReference type="SUPFAM" id="SSF46785">
    <property type="entry name" value="Winged helix' DNA-binding domain"/>
    <property type="match status" value="1"/>
</dbReference>
<feature type="domain" description="HTH gntR-type" evidence="5">
    <location>
        <begin position="56"/>
        <end position="124"/>
    </location>
</feature>
<accession>A0A087DBE3</accession>
<dbReference type="STRING" id="1437607.BISA_0538"/>
<dbReference type="OrthoDB" id="7989071at2"/>
<evidence type="ECO:0000256" key="2">
    <source>
        <dbReference type="ARBA" id="ARBA00023125"/>
    </source>
</evidence>
<dbReference type="Pfam" id="PF07729">
    <property type="entry name" value="FCD"/>
    <property type="match status" value="1"/>
</dbReference>
<evidence type="ECO:0000313" key="6">
    <source>
        <dbReference type="EMBL" id="KFI92843.1"/>
    </source>
</evidence>
<dbReference type="GO" id="GO:0003677">
    <property type="term" value="F:DNA binding"/>
    <property type="evidence" value="ECO:0007669"/>
    <property type="project" value="UniProtKB-KW"/>
</dbReference>
<dbReference type="EMBL" id="JGZN01000007">
    <property type="protein sequence ID" value="KFI92843.1"/>
    <property type="molecule type" value="Genomic_DNA"/>
</dbReference>
<dbReference type="Gene3D" id="1.20.120.530">
    <property type="entry name" value="GntR ligand-binding domain-like"/>
    <property type="match status" value="1"/>
</dbReference>